<dbReference type="Proteomes" id="UP000298030">
    <property type="component" value="Unassembled WGS sequence"/>
</dbReference>
<dbReference type="EMBL" id="QPFP01000020">
    <property type="protein sequence ID" value="TEB31006.1"/>
    <property type="molecule type" value="Genomic_DNA"/>
</dbReference>
<comment type="caution">
    <text evidence="1">The sequence shown here is derived from an EMBL/GenBank/DDBJ whole genome shotgun (WGS) entry which is preliminary data.</text>
</comment>
<feature type="non-terminal residue" evidence="1">
    <location>
        <position position="1"/>
    </location>
</feature>
<evidence type="ECO:0000313" key="1">
    <source>
        <dbReference type="EMBL" id="TEB31006.1"/>
    </source>
</evidence>
<gene>
    <name evidence="1" type="ORF">FA13DRAFT_1629756</name>
</gene>
<protein>
    <submittedName>
        <fullName evidence="1">Uncharacterized protein</fullName>
    </submittedName>
</protein>
<name>A0A4Y7TA10_COPMI</name>
<accession>A0A4Y7TA10</accession>
<dbReference type="AlphaFoldDB" id="A0A4Y7TA10"/>
<sequence>FGPFPNASSFELGEWFYGQGTQKSLKDFKSLIRVLTSPTFSIGDIKDTKWTRVFQDLGKNKEDFTKPEQSNWIDDTGWKKTEVKIDVPVHNRMLAGRGTESHVVGTLHHRGIVSILEEKVRNAEGLGFLHLDGHELRWKPDESKDSEFRVISEIYNSNAFLNAEREIRDNPPPQIQGCSLQKVVVSIQFWSDATHLSAFSTSKIWPLYMIIGNESNHRRGKGIGESYHHVAYFDSVSSRLSYYDRHSRRIPDKLMAHLNRECFHAQWVILLDDELLKAITEGVVIECSDGVKRRFFIRILTYSADYPERVLVATIKTQGDCPCTSCLTERGNFDQMGTPDDTSFRKVNPRVDSIAWQTMVYKAREIIKGGRLSVNAFSKRLSLMGFDIFSTLVVDVLHEYEIGVWKALFLHLIRVLEASGTGSLLVLSLNQR</sequence>
<reference evidence="1 2" key="1">
    <citation type="journal article" date="2019" name="Nat. Ecol. Evol.">
        <title>Megaphylogeny resolves global patterns of mushroom evolution.</title>
        <authorList>
            <person name="Varga T."/>
            <person name="Krizsan K."/>
            <person name="Foldi C."/>
            <person name="Dima B."/>
            <person name="Sanchez-Garcia M."/>
            <person name="Sanchez-Ramirez S."/>
            <person name="Szollosi G.J."/>
            <person name="Szarkandi J.G."/>
            <person name="Papp V."/>
            <person name="Albert L."/>
            <person name="Andreopoulos W."/>
            <person name="Angelini C."/>
            <person name="Antonin V."/>
            <person name="Barry K.W."/>
            <person name="Bougher N.L."/>
            <person name="Buchanan P."/>
            <person name="Buyck B."/>
            <person name="Bense V."/>
            <person name="Catcheside P."/>
            <person name="Chovatia M."/>
            <person name="Cooper J."/>
            <person name="Damon W."/>
            <person name="Desjardin D."/>
            <person name="Finy P."/>
            <person name="Geml J."/>
            <person name="Haridas S."/>
            <person name="Hughes K."/>
            <person name="Justo A."/>
            <person name="Karasinski D."/>
            <person name="Kautmanova I."/>
            <person name="Kiss B."/>
            <person name="Kocsube S."/>
            <person name="Kotiranta H."/>
            <person name="LaButti K.M."/>
            <person name="Lechner B.E."/>
            <person name="Liimatainen K."/>
            <person name="Lipzen A."/>
            <person name="Lukacs Z."/>
            <person name="Mihaltcheva S."/>
            <person name="Morgado L.N."/>
            <person name="Niskanen T."/>
            <person name="Noordeloos M.E."/>
            <person name="Ohm R.A."/>
            <person name="Ortiz-Santana B."/>
            <person name="Ovrebo C."/>
            <person name="Racz N."/>
            <person name="Riley R."/>
            <person name="Savchenko A."/>
            <person name="Shiryaev A."/>
            <person name="Soop K."/>
            <person name="Spirin V."/>
            <person name="Szebenyi C."/>
            <person name="Tomsovsky M."/>
            <person name="Tulloss R.E."/>
            <person name="Uehling J."/>
            <person name="Grigoriev I.V."/>
            <person name="Vagvolgyi C."/>
            <person name="Papp T."/>
            <person name="Martin F.M."/>
            <person name="Miettinen O."/>
            <person name="Hibbett D.S."/>
            <person name="Nagy L.G."/>
        </authorList>
    </citation>
    <scope>NUCLEOTIDE SEQUENCE [LARGE SCALE GENOMIC DNA]</scope>
    <source>
        <strain evidence="1 2">FP101781</strain>
    </source>
</reference>
<organism evidence="1 2">
    <name type="scientific">Coprinellus micaceus</name>
    <name type="common">Glistening ink-cap mushroom</name>
    <name type="synonym">Coprinus micaceus</name>
    <dbReference type="NCBI Taxonomy" id="71717"/>
    <lineage>
        <taxon>Eukaryota</taxon>
        <taxon>Fungi</taxon>
        <taxon>Dikarya</taxon>
        <taxon>Basidiomycota</taxon>
        <taxon>Agaricomycotina</taxon>
        <taxon>Agaricomycetes</taxon>
        <taxon>Agaricomycetidae</taxon>
        <taxon>Agaricales</taxon>
        <taxon>Agaricineae</taxon>
        <taxon>Psathyrellaceae</taxon>
        <taxon>Coprinellus</taxon>
    </lineage>
</organism>
<evidence type="ECO:0000313" key="2">
    <source>
        <dbReference type="Proteomes" id="UP000298030"/>
    </source>
</evidence>
<dbReference type="Pfam" id="PF18759">
    <property type="entry name" value="Plavaka"/>
    <property type="match status" value="1"/>
</dbReference>
<proteinExistence type="predicted"/>
<dbReference type="STRING" id="71717.A0A4Y7TA10"/>
<dbReference type="OrthoDB" id="3208495at2759"/>
<dbReference type="InterPro" id="IPR041078">
    <property type="entry name" value="Plavaka"/>
</dbReference>
<keyword evidence="2" id="KW-1185">Reference proteome</keyword>